<dbReference type="Proteomes" id="UP000054279">
    <property type="component" value="Unassembled WGS sequence"/>
</dbReference>
<reference evidence="2 3" key="1">
    <citation type="submission" date="2014-06" db="EMBL/GenBank/DDBJ databases">
        <title>Evolutionary Origins and Diversification of the Mycorrhizal Mutualists.</title>
        <authorList>
            <consortium name="DOE Joint Genome Institute"/>
            <consortium name="Mycorrhizal Genomics Consortium"/>
            <person name="Kohler A."/>
            <person name="Kuo A."/>
            <person name="Nagy L.G."/>
            <person name="Floudas D."/>
            <person name="Copeland A."/>
            <person name="Barry K.W."/>
            <person name="Cichocki N."/>
            <person name="Veneault-Fourrey C."/>
            <person name="LaButti K."/>
            <person name="Lindquist E.A."/>
            <person name="Lipzen A."/>
            <person name="Lundell T."/>
            <person name="Morin E."/>
            <person name="Murat C."/>
            <person name="Riley R."/>
            <person name="Ohm R."/>
            <person name="Sun H."/>
            <person name="Tunlid A."/>
            <person name="Henrissat B."/>
            <person name="Grigoriev I.V."/>
            <person name="Hibbett D.S."/>
            <person name="Martin F."/>
        </authorList>
    </citation>
    <scope>NUCLEOTIDE SEQUENCE [LARGE SCALE GENOMIC DNA]</scope>
    <source>
        <strain evidence="2 3">SS14</strain>
    </source>
</reference>
<dbReference type="AlphaFoldDB" id="A0A0C9VTB8"/>
<evidence type="ECO:0000256" key="1">
    <source>
        <dbReference type="SAM" id="MobiDB-lite"/>
    </source>
</evidence>
<dbReference type="OrthoDB" id="3224221at2759"/>
<protein>
    <submittedName>
        <fullName evidence="2">Uncharacterized protein</fullName>
    </submittedName>
</protein>
<feature type="region of interest" description="Disordered" evidence="1">
    <location>
        <begin position="33"/>
        <end position="78"/>
    </location>
</feature>
<feature type="compositionally biased region" description="Polar residues" evidence="1">
    <location>
        <begin position="33"/>
        <end position="51"/>
    </location>
</feature>
<dbReference type="HOGENOM" id="CLU_657509_0_0_1"/>
<proteinExistence type="predicted"/>
<evidence type="ECO:0000313" key="3">
    <source>
        <dbReference type="Proteomes" id="UP000054279"/>
    </source>
</evidence>
<keyword evidence="3" id="KW-1185">Reference proteome</keyword>
<name>A0A0C9VTB8_SPHS4</name>
<accession>A0A0C9VTB8</accession>
<sequence>MSHNPTPSQSQVDLNIMRNQTEQATSFIPMATGTTFTQPLGGTTSTIQSVMPNPAASDINPLKGPEAAGNASTSAPGIPLSSSSLEELSKVLSQHIIELTLPHFKRSKSEHMHKLDADIRENTNMLLKWNHAEHPFAAPPLPPSDDDLESFAKRLGIGPTVENFTLDLRKSEKMSEDKVSKQCHWNTWASVVFARDFMKRWEGKEWPYLPHAKVDSFIAQRFREKLGHLKDVYMLQLELNQATPQEQVIIMAQIRLDQKPEHHRAHREESLELRKKIVIFHNFPPGYLRMLETLGPDGMSSDETDEGHVNKLNFVIDKVYDKPNRLGAYLPRQGNTRRIRLGTHPSLFHMGRIPEYPKELYNIHYLQKKFPGALQVLQQSPAWQVPHPLPERWLDGWSELADQFTDHIWAGYEADAES</sequence>
<dbReference type="EMBL" id="KN837134">
    <property type="protein sequence ID" value="KIJ41780.1"/>
    <property type="molecule type" value="Genomic_DNA"/>
</dbReference>
<evidence type="ECO:0000313" key="2">
    <source>
        <dbReference type="EMBL" id="KIJ41780.1"/>
    </source>
</evidence>
<gene>
    <name evidence="2" type="ORF">M422DRAFT_255093</name>
</gene>
<organism evidence="2 3">
    <name type="scientific">Sphaerobolus stellatus (strain SS14)</name>
    <dbReference type="NCBI Taxonomy" id="990650"/>
    <lineage>
        <taxon>Eukaryota</taxon>
        <taxon>Fungi</taxon>
        <taxon>Dikarya</taxon>
        <taxon>Basidiomycota</taxon>
        <taxon>Agaricomycotina</taxon>
        <taxon>Agaricomycetes</taxon>
        <taxon>Phallomycetidae</taxon>
        <taxon>Geastrales</taxon>
        <taxon>Sphaerobolaceae</taxon>
        <taxon>Sphaerobolus</taxon>
    </lineage>
</organism>